<dbReference type="EMBL" id="SGPL01000872">
    <property type="protein sequence ID" value="THH06489.1"/>
    <property type="molecule type" value="Genomic_DNA"/>
</dbReference>
<keyword evidence="2" id="KW-0862">Zinc</keyword>
<gene>
    <name evidence="5" type="ORF">EW146_g9593</name>
</gene>
<feature type="domain" description="CCHC-type" evidence="4">
    <location>
        <begin position="105"/>
        <end position="121"/>
    </location>
</feature>
<dbReference type="AlphaFoldDB" id="A0A4S4L560"/>
<keyword evidence="6" id="KW-1185">Reference proteome</keyword>
<evidence type="ECO:0000256" key="3">
    <source>
        <dbReference type="SAM" id="MobiDB-lite"/>
    </source>
</evidence>
<sequence length="172" mass="19963">MEALNPAIIKEVYRKDPIPTKIEDWYKDVATADNQWHKLQSFLERHYSSQKDKGSWVPRGSKARDPDAMDVDRGKEWKEWKGKARVRATNTLSDKDKKQYMDEGRCFRCGKAGHRARDCPDHDVCTKAAKEEGGSKKMTVEELKKVIRKLSTEEREALAESSEEDDKKQEDF</sequence>
<organism evidence="5 6">
    <name type="scientific">Bondarzewia mesenterica</name>
    <dbReference type="NCBI Taxonomy" id="1095465"/>
    <lineage>
        <taxon>Eukaryota</taxon>
        <taxon>Fungi</taxon>
        <taxon>Dikarya</taxon>
        <taxon>Basidiomycota</taxon>
        <taxon>Agaricomycotina</taxon>
        <taxon>Agaricomycetes</taxon>
        <taxon>Russulales</taxon>
        <taxon>Bondarzewiaceae</taxon>
        <taxon>Bondarzewia</taxon>
    </lineage>
</organism>
<dbReference type="GO" id="GO:0008270">
    <property type="term" value="F:zinc ion binding"/>
    <property type="evidence" value="ECO:0007669"/>
    <property type="project" value="UniProtKB-KW"/>
</dbReference>
<dbReference type="PROSITE" id="PS50158">
    <property type="entry name" value="ZF_CCHC"/>
    <property type="match status" value="1"/>
</dbReference>
<dbReference type="GO" id="GO:0003676">
    <property type="term" value="F:nucleic acid binding"/>
    <property type="evidence" value="ECO:0007669"/>
    <property type="project" value="InterPro"/>
</dbReference>
<dbReference type="Pfam" id="PF00098">
    <property type="entry name" value="zf-CCHC"/>
    <property type="match status" value="1"/>
</dbReference>
<dbReference type="InterPro" id="IPR001878">
    <property type="entry name" value="Znf_CCHC"/>
</dbReference>
<evidence type="ECO:0000256" key="2">
    <source>
        <dbReference type="PROSITE-ProRule" id="PRU00047"/>
    </source>
</evidence>
<evidence type="ECO:0000313" key="5">
    <source>
        <dbReference type="EMBL" id="THH06489.1"/>
    </source>
</evidence>
<evidence type="ECO:0000256" key="1">
    <source>
        <dbReference type="ARBA" id="ARBA00022664"/>
    </source>
</evidence>
<reference evidence="5 6" key="1">
    <citation type="submission" date="2019-02" db="EMBL/GenBank/DDBJ databases">
        <title>Genome sequencing of the rare red list fungi Bondarzewia mesenterica.</title>
        <authorList>
            <person name="Buettner E."/>
            <person name="Kellner H."/>
        </authorList>
    </citation>
    <scope>NUCLEOTIDE SEQUENCE [LARGE SCALE GENOMIC DNA]</scope>
    <source>
        <strain evidence="5 6">DSM 108281</strain>
    </source>
</reference>
<feature type="region of interest" description="Disordered" evidence="3">
    <location>
        <begin position="50"/>
        <end position="73"/>
    </location>
</feature>
<keyword evidence="1" id="KW-0507">mRNA processing</keyword>
<protein>
    <recommendedName>
        <fullName evidence="4">CCHC-type domain-containing protein</fullName>
    </recommendedName>
</protein>
<accession>A0A4S4L560</accession>
<dbReference type="Gene3D" id="4.10.60.10">
    <property type="entry name" value="Zinc finger, CCHC-type"/>
    <property type="match status" value="1"/>
</dbReference>
<dbReference type="InterPro" id="IPR036875">
    <property type="entry name" value="Znf_CCHC_sf"/>
</dbReference>
<dbReference type="SUPFAM" id="SSF57756">
    <property type="entry name" value="Retrovirus zinc finger-like domains"/>
    <property type="match status" value="1"/>
</dbReference>
<keyword evidence="2" id="KW-0863">Zinc-finger</keyword>
<dbReference type="Proteomes" id="UP000310158">
    <property type="component" value="Unassembled WGS sequence"/>
</dbReference>
<evidence type="ECO:0000259" key="4">
    <source>
        <dbReference type="PROSITE" id="PS50158"/>
    </source>
</evidence>
<dbReference type="GO" id="GO:0006397">
    <property type="term" value="P:mRNA processing"/>
    <property type="evidence" value="ECO:0007669"/>
    <property type="project" value="UniProtKB-KW"/>
</dbReference>
<feature type="region of interest" description="Disordered" evidence="3">
    <location>
        <begin position="153"/>
        <end position="172"/>
    </location>
</feature>
<keyword evidence="2" id="KW-0479">Metal-binding</keyword>
<evidence type="ECO:0000313" key="6">
    <source>
        <dbReference type="Proteomes" id="UP000310158"/>
    </source>
</evidence>
<feature type="compositionally biased region" description="Basic and acidic residues" evidence="3">
    <location>
        <begin position="62"/>
        <end position="73"/>
    </location>
</feature>
<dbReference type="OrthoDB" id="3205788at2759"/>
<name>A0A4S4L560_9AGAM</name>
<dbReference type="SMART" id="SM00343">
    <property type="entry name" value="ZnF_C2HC"/>
    <property type="match status" value="1"/>
</dbReference>
<proteinExistence type="predicted"/>
<comment type="caution">
    <text evidence="5">The sequence shown here is derived from an EMBL/GenBank/DDBJ whole genome shotgun (WGS) entry which is preliminary data.</text>
</comment>